<evidence type="ECO:0000313" key="3">
    <source>
        <dbReference type="Proteomes" id="UP001190700"/>
    </source>
</evidence>
<reference evidence="2 3" key="1">
    <citation type="journal article" date="2015" name="Genome Biol. Evol.">
        <title>Comparative Genomics of a Bacterivorous Green Alga Reveals Evolutionary Causalities and Consequences of Phago-Mixotrophic Mode of Nutrition.</title>
        <authorList>
            <person name="Burns J.A."/>
            <person name="Paasch A."/>
            <person name="Narechania A."/>
            <person name="Kim E."/>
        </authorList>
    </citation>
    <scope>NUCLEOTIDE SEQUENCE [LARGE SCALE GENOMIC DNA]</scope>
    <source>
        <strain evidence="2 3">PLY_AMNH</strain>
    </source>
</reference>
<feature type="region of interest" description="Disordered" evidence="1">
    <location>
        <begin position="77"/>
        <end position="122"/>
    </location>
</feature>
<dbReference type="EMBL" id="LGRX02008625">
    <property type="protein sequence ID" value="KAK3273147.1"/>
    <property type="molecule type" value="Genomic_DNA"/>
</dbReference>
<proteinExistence type="predicted"/>
<evidence type="ECO:0000313" key="2">
    <source>
        <dbReference type="EMBL" id="KAK3273147.1"/>
    </source>
</evidence>
<feature type="compositionally biased region" description="Basic residues" evidence="1">
    <location>
        <begin position="98"/>
        <end position="114"/>
    </location>
</feature>
<evidence type="ECO:0000256" key="1">
    <source>
        <dbReference type="SAM" id="MobiDB-lite"/>
    </source>
</evidence>
<comment type="caution">
    <text evidence="2">The sequence shown here is derived from an EMBL/GenBank/DDBJ whole genome shotgun (WGS) entry which is preliminary data.</text>
</comment>
<keyword evidence="3" id="KW-1185">Reference proteome</keyword>
<organism evidence="2 3">
    <name type="scientific">Cymbomonas tetramitiformis</name>
    <dbReference type="NCBI Taxonomy" id="36881"/>
    <lineage>
        <taxon>Eukaryota</taxon>
        <taxon>Viridiplantae</taxon>
        <taxon>Chlorophyta</taxon>
        <taxon>Pyramimonadophyceae</taxon>
        <taxon>Pyramimonadales</taxon>
        <taxon>Pyramimonadaceae</taxon>
        <taxon>Cymbomonas</taxon>
    </lineage>
</organism>
<protein>
    <submittedName>
        <fullName evidence="2">Uncharacterized protein</fullName>
    </submittedName>
</protein>
<sequence>MAELEDAVILRKLQSLHIGGKSPKVSRFAVDIGWIPSKVTEECSTMAQKSAKIRQLADRLTTLGCMIDKRMRITYAPPHVGPRELAGGGASPVDGARGKRRAGGKPSRAKRRSSQPRVITGT</sequence>
<gene>
    <name evidence="2" type="ORF">CYMTET_18604</name>
</gene>
<dbReference type="Proteomes" id="UP001190700">
    <property type="component" value="Unassembled WGS sequence"/>
</dbReference>
<dbReference type="AlphaFoldDB" id="A0AAE0G845"/>
<name>A0AAE0G845_9CHLO</name>
<accession>A0AAE0G845</accession>